<evidence type="ECO:0000256" key="1">
    <source>
        <dbReference type="SAM" id="SignalP"/>
    </source>
</evidence>
<evidence type="ECO:0000313" key="3">
    <source>
        <dbReference type="EMBL" id="MDR6512235.1"/>
    </source>
</evidence>
<dbReference type="Gene3D" id="2.40.160.100">
    <property type="match status" value="1"/>
</dbReference>
<dbReference type="InterPro" id="IPR053728">
    <property type="entry name" value="Alginate_Permeability_Chnl"/>
</dbReference>
<dbReference type="Proteomes" id="UP001184150">
    <property type="component" value="Unassembled WGS sequence"/>
</dbReference>
<dbReference type="InterPro" id="IPR025388">
    <property type="entry name" value="Alginate_export_dom"/>
</dbReference>
<dbReference type="EMBL" id="JAVDRD010000008">
    <property type="protein sequence ID" value="MDR6512235.1"/>
    <property type="molecule type" value="Genomic_DNA"/>
</dbReference>
<dbReference type="RefSeq" id="WP_309805880.1">
    <property type="nucleotide sequence ID" value="NZ_JAVDRD010000008.1"/>
</dbReference>
<dbReference type="Pfam" id="PF13372">
    <property type="entry name" value="Alginate_exp"/>
    <property type="match status" value="1"/>
</dbReference>
<name>A0ABU1MPF5_9SPHN</name>
<organism evidence="3 4">
    <name type="scientific">Novosphingobium capsulatum</name>
    <dbReference type="NCBI Taxonomy" id="13688"/>
    <lineage>
        <taxon>Bacteria</taxon>
        <taxon>Pseudomonadati</taxon>
        <taxon>Pseudomonadota</taxon>
        <taxon>Alphaproteobacteria</taxon>
        <taxon>Sphingomonadales</taxon>
        <taxon>Sphingomonadaceae</taxon>
        <taxon>Novosphingobium</taxon>
    </lineage>
</organism>
<keyword evidence="1" id="KW-0732">Signal</keyword>
<evidence type="ECO:0000259" key="2">
    <source>
        <dbReference type="Pfam" id="PF13372"/>
    </source>
</evidence>
<evidence type="ECO:0000313" key="4">
    <source>
        <dbReference type="Proteomes" id="UP001184150"/>
    </source>
</evidence>
<keyword evidence="4" id="KW-1185">Reference proteome</keyword>
<proteinExistence type="predicted"/>
<gene>
    <name evidence="3" type="ORF">J2792_003118</name>
</gene>
<protein>
    <recommendedName>
        <fullName evidence="2">Alginate export domain-containing protein</fullName>
    </recommendedName>
</protein>
<reference evidence="3 4" key="1">
    <citation type="submission" date="2023-07" db="EMBL/GenBank/DDBJ databases">
        <title>Sorghum-associated microbial communities from plants grown in Nebraska, USA.</title>
        <authorList>
            <person name="Schachtman D."/>
        </authorList>
    </citation>
    <scope>NUCLEOTIDE SEQUENCE [LARGE SCALE GENOMIC DNA]</scope>
    <source>
        <strain evidence="3 4">DS1027</strain>
    </source>
</reference>
<feature type="chain" id="PRO_5045763417" description="Alginate export domain-containing protein" evidence="1">
    <location>
        <begin position="27"/>
        <end position="481"/>
    </location>
</feature>
<comment type="caution">
    <text evidence="3">The sequence shown here is derived from an EMBL/GenBank/DDBJ whole genome shotgun (WGS) entry which is preliminary data.</text>
</comment>
<accession>A0ABU1MPF5</accession>
<sequence length="481" mass="51418">MSRRRAGRAVVTAMLAALLPQGVARAQQSADQDALPRSVIEAWRPPTLTITRYTEDWSSLADPAARRARWTAPLKYIPLASPQVWLSTGLELRARVEATQGQTARYWRAMPHADLHVGRFRVFVQGLANAAQGVVGGPSPVDRTGVDLLQAFADVTVPIAAGTTLRLEGGRQLVSLGSERLVGTRYGPNTPLPFDGTRALLDSGPYTASLFYLVPVAAGPHSMDDRRSRQKALWGLYATRWLGSGHAVRIDAYAMVYHDRAASLQQAGFAGGLGDERRITLGLRSAGRAGSAYWDMEAMAQGGRLAGAPIHAWSVALRAGRRFPALPATPDLSLHVDLASGDKAPADGRVNGFNPLFPKGKYFGELSPLGPRNLIDVHPALTLALGKLNGGAVQLGVTGMAYWRQSRGDGVYDVPGRQLHPATAGQARFLGKQAEAVVTWQATRELALTASASHFVPGGFLVQAGAGRPIDLFAGEASFRF</sequence>
<feature type="domain" description="Alginate export" evidence="2">
    <location>
        <begin position="85"/>
        <end position="464"/>
    </location>
</feature>
<feature type="signal peptide" evidence="1">
    <location>
        <begin position="1"/>
        <end position="26"/>
    </location>
</feature>